<evidence type="ECO:0000313" key="3">
    <source>
        <dbReference type="RefSeq" id="XP_015283761.1"/>
    </source>
</evidence>
<evidence type="ECO:0000256" key="1">
    <source>
        <dbReference type="SAM" id="MobiDB-lite"/>
    </source>
</evidence>
<gene>
    <name evidence="3" type="primary">LAT2</name>
</gene>
<dbReference type="Proteomes" id="UP000694871">
    <property type="component" value="Unplaced"/>
</dbReference>
<sequence length="132" mass="14455">MPCNTPKKSKSSKHRSIPSRHADDRAQSRYQNAGKETQTDQEDAYVEPISVDYYNCRKFLRPPSEDSSQSYQNVVGPSKSTGCGFPEMAVYENSAAVKLWQTPPESGSSSDDDEPDYVNAGPGCVPKSGFPA</sequence>
<feature type="region of interest" description="Disordered" evidence="1">
    <location>
        <begin position="61"/>
        <end position="81"/>
    </location>
</feature>
<keyword evidence="2" id="KW-1185">Reference proteome</keyword>
<feature type="compositionally biased region" description="Basic residues" evidence="1">
    <location>
        <begin position="7"/>
        <end position="18"/>
    </location>
</feature>
<feature type="compositionally biased region" description="Polar residues" evidence="1">
    <location>
        <begin position="65"/>
        <end position="81"/>
    </location>
</feature>
<dbReference type="Pfam" id="PF15703">
    <property type="entry name" value="LAT2"/>
    <property type="match status" value="1"/>
</dbReference>
<evidence type="ECO:0000313" key="2">
    <source>
        <dbReference type="Proteomes" id="UP000694871"/>
    </source>
</evidence>
<feature type="region of interest" description="Disordered" evidence="1">
    <location>
        <begin position="99"/>
        <end position="132"/>
    </location>
</feature>
<dbReference type="GeneID" id="107124739"/>
<proteinExistence type="predicted"/>
<accession>A0ABM1LCS4</accession>
<name>A0ABM1LCS4_GEKJA</name>
<organism evidence="2 3">
    <name type="scientific">Gekko japonicus</name>
    <name type="common">Schlegel's Japanese gecko</name>
    <dbReference type="NCBI Taxonomy" id="146911"/>
    <lineage>
        <taxon>Eukaryota</taxon>
        <taxon>Metazoa</taxon>
        <taxon>Chordata</taxon>
        <taxon>Craniata</taxon>
        <taxon>Vertebrata</taxon>
        <taxon>Euteleostomi</taxon>
        <taxon>Lepidosauria</taxon>
        <taxon>Squamata</taxon>
        <taxon>Bifurcata</taxon>
        <taxon>Gekkota</taxon>
        <taxon>Gekkonidae</taxon>
        <taxon>Gekkoninae</taxon>
        <taxon>Gekko</taxon>
    </lineage>
</organism>
<reference evidence="3" key="1">
    <citation type="submission" date="2025-08" db="UniProtKB">
        <authorList>
            <consortium name="RefSeq"/>
        </authorList>
    </citation>
    <scope>IDENTIFICATION</scope>
</reference>
<protein>
    <submittedName>
        <fullName evidence="3">Linker for activation of T-cells family member 2</fullName>
    </submittedName>
</protein>
<dbReference type="PANTHER" id="PTHR15646">
    <property type="entry name" value="LINKER FOR ACTIVATION OF T-CELLS FAMILY MEMBER 2"/>
    <property type="match status" value="1"/>
</dbReference>
<feature type="region of interest" description="Disordered" evidence="1">
    <location>
        <begin position="1"/>
        <end position="47"/>
    </location>
</feature>
<dbReference type="InterPro" id="IPR031428">
    <property type="entry name" value="LAT2"/>
</dbReference>
<dbReference type="RefSeq" id="XP_015283761.1">
    <property type="nucleotide sequence ID" value="XM_015428275.1"/>
</dbReference>
<dbReference type="PANTHER" id="PTHR15646:SF5">
    <property type="entry name" value="LINKER FOR ACTIVATION OF T-CELLS FAMILY MEMBER 2"/>
    <property type="match status" value="1"/>
</dbReference>